<evidence type="ECO:0000313" key="1">
    <source>
        <dbReference type="EMBL" id="JAE16586.1"/>
    </source>
</evidence>
<dbReference type="EMBL" id="GBRH01181310">
    <property type="protein sequence ID" value="JAE16586.1"/>
    <property type="molecule type" value="Transcribed_RNA"/>
</dbReference>
<reference evidence="1" key="2">
    <citation type="journal article" date="2015" name="Data Brief">
        <title>Shoot transcriptome of the giant reed, Arundo donax.</title>
        <authorList>
            <person name="Barrero R.A."/>
            <person name="Guerrero F.D."/>
            <person name="Moolhuijzen P."/>
            <person name="Goolsby J.A."/>
            <person name="Tidwell J."/>
            <person name="Bellgard S.E."/>
            <person name="Bellgard M.I."/>
        </authorList>
    </citation>
    <scope>NUCLEOTIDE SEQUENCE</scope>
    <source>
        <tissue evidence="1">Shoot tissue taken approximately 20 cm above the soil surface</tissue>
    </source>
</reference>
<name>A0A0A9G220_ARUDO</name>
<sequence length="13" mass="1580">MLQLGKQLLFYLI</sequence>
<reference evidence="1" key="1">
    <citation type="submission" date="2014-09" db="EMBL/GenBank/DDBJ databases">
        <authorList>
            <person name="Magalhaes I.L.F."/>
            <person name="Oliveira U."/>
            <person name="Santos F.R."/>
            <person name="Vidigal T.H.D.A."/>
            <person name="Brescovit A.D."/>
            <person name="Santos A.J."/>
        </authorList>
    </citation>
    <scope>NUCLEOTIDE SEQUENCE</scope>
    <source>
        <tissue evidence="1">Shoot tissue taken approximately 20 cm above the soil surface</tissue>
    </source>
</reference>
<proteinExistence type="predicted"/>
<protein>
    <submittedName>
        <fullName evidence="1">Uncharacterized protein</fullName>
    </submittedName>
</protein>
<accession>A0A0A9G220</accession>
<organism evidence="1">
    <name type="scientific">Arundo donax</name>
    <name type="common">Giant reed</name>
    <name type="synonym">Donax arundinaceus</name>
    <dbReference type="NCBI Taxonomy" id="35708"/>
    <lineage>
        <taxon>Eukaryota</taxon>
        <taxon>Viridiplantae</taxon>
        <taxon>Streptophyta</taxon>
        <taxon>Embryophyta</taxon>
        <taxon>Tracheophyta</taxon>
        <taxon>Spermatophyta</taxon>
        <taxon>Magnoliopsida</taxon>
        <taxon>Liliopsida</taxon>
        <taxon>Poales</taxon>
        <taxon>Poaceae</taxon>
        <taxon>PACMAD clade</taxon>
        <taxon>Arundinoideae</taxon>
        <taxon>Arundineae</taxon>
        <taxon>Arundo</taxon>
    </lineage>
</organism>